<proteinExistence type="predicted"/>
<gene>
    <name evidence="2" type="ORF">CAEBREN_18333</name>
</gene>
<evidence type="ECO:0000313" key="3">
    <source>
        <dbReference type="Proteomes" id="UP000008068"/>
    </source>
</evidence>
<feature type="domain" description="T20D4.11-like" evidence="1">
    <location>
        <begin position="10"/>
        <end position="57"/>
    </location>
</feature>
<dbReference type="InterPro" id="IPR002542">
    <property type="entry name" value="T20D4.11-like_dom"/>
</dbReference>
<evidence type="ECO:0000313" key="2">
    <source>
        <dbReference type="EMBL" id="EGT36020.1"/>
    </source>
</evidence>
<organism evidence="3">
    <name type="scientific">Caenorhabditis brenneri</name>
    <name type="common">Nematode worm</name>
    <dbReference type="NCBI Taxonomy" id="135651"/>
    <lineage>
        <taxon>Eukaryota</taxon>
        <taxon>Metazoa</taxon>
        <taxon>Ecdysozoa</taxon>
        <taxon>Nematoda</taxon>
        <taxon>Chromadorea</taxon>
        <taxon>Rhabditida</taxon>
        <taxon>Rhabditina</taxon>
        <taxon>Rhabditomorpha</taxon>
        <taxon>Rhabditoidea</taxon>
        <taxon>Rhabditidae</taxon>
        <taxon>Peloderinae</taxon>
        <taxon>Caenorhabditis</taxon>
    </lineage>
</organism>
<keyword evidence="3" id="KW-1185">Reference proteome</keyword>
<accession>G0PLW8</accession>
<dbReference type="EMBL" id="GL381214">
    <property type="protein sequence ID" value="EGT36020.1"/>
    <property type="molecule type" value="Genomic_DNA"/>
</dbReference>
<dbReference type="STRING" id="135651.G0PLW8"/>
<protein>
    <recommendedName>
        <fullName evidence="1">T20D4.11-like domain-containing protein</fullName>
    </recommendedName>
</protein>
<name>G0PLW8_CAEBE</name>
<dbReference type="InParanoid" id="G0PLW8"/>
<sequence length="69" mass="7976">MLLNVWRISNLKTKKTPKDTCTFLKGSKDCIKAHIKKECGDDKVEGWQRFAQDSFKENDCEKAIGAKWN</sequence>
<dbReference type="AlphaFoldDB" id="G0PLW8"/>
<reference evidence="3" key="1">
    <citation type="submission" date="2011-07" db="EMBL/GenBank/DDBJ databases">
        <authorList>
            <consortium name="Caenorhabditis brenneri Sequencing and Analysis Consortium"/>
            <person name="Wilson R.K."/>
        </authorList>
    </citation>
    <scope>NUCLEOTIDE SEQUENCE [LARGE SCALE GENOMIC DNA]</scope>
    <source>
        <strain evidence="3">PB2801</strain>
    </source>
</reference>
<evidence type="ECO:0000259" key="1">
    <source>
        <dbReference type="Pfam" id="PF01579"/>
    </source>
</evidence>
<dbReference type="Pfam" id="PF01579">
    <property type="entry name" value="DUF19"/>
    <property type="match status" value="1"/>
</dbReference>
<dbReference type="Proteomes" id="UP000008068">
    <property type="component" value="Unassembled WGS sequence"/>
</dbReference>
<dbReference type="HOGENOM" id="CLU_2778105_0_0_1"/>
<dbReference type="OrthoDB" id="5797168at2759"/>